<feature type="coiled-coil region" evidence="11">
    <location>
        <begin position="2177"/>
        <end position="2295"/>
    </location>
</feature>
<evidence type="ECO:0000259" key="13">
    <source>
        <dbReference type="PROSITE" id="PS50067"/>
    </source>
</evidence>
<evidence type="ECO:0000256" key="11">
    <source>
        <dbReference type="SAM" id="Coils"/>
    </source>
</evidence>
<dbReference type="GO" id="GO:0007052">
    <property type="term" value="P:mitotic spindle organization"/>
    <property type="evidence" value="ECO:0007669"/>
    <property type="project" value="TreeGrafter"/>
</dbReference>
<keyword evidence="7 10" id="KW-0505">Motor protein</keyword>
<dbReference type="InterPro" id="IPR001752">
    <property type="entry name" value="Kinesin_motor_dom"/>
</dbReference>
<evidence type="ECO:0000313" key="14">
    <source>
        <dbReference type="EMBL" id="CAG8443698.1"/>
    </source>
</evidence>
<dbReference type="GO" id="GO:0003777">
    <property type="term" value="F:microtubule motor activity"/>
    <property type="evidence" value="ECO:0007669"/>
    <property type="project" value="InterPro"/>
</dbReference>
<keyword evidence="8" id="KW-0206">Cytoskeleton</keyword>
<keyword evidence="4 10" id="KW-0547">Nucleotide-binding</keyword>
<dbReference type="Gene3D" id="3.40.850.10">
    <property type="entry name" value="Kinesin motor domain"/>
    <property type="match status" value="1"/>
</dbReference>
<keyword evidence="6 11" id="KW-0175">Coiled coil</keyword>
<feature type="compositionally biased region" description="Polar residues" evidence="12">
    <location>
        <begin position="2158"/>
        <end position="2168"/>
    </location>
</feature>
<evidence type="ECO:0000256" key="12">
    <source>
        <dbReference type="SAM" id="MobiDB-lite"/>
    </source>
</evidence>
<dbReference type="PRINTS" id="PR00380">
    <property type="entry name" value="KINESINHEAVY"/>
</dbReference>
<proteinExistence type="inferred from homology"/>
<dbReference type="Pfam" id="PF00225">
    <property type="entry name" value="Kinesin"/>
    <property type="match status" value="1"/>
</dbReference>
<dbReference type="InterPro" id="IPR027417">
    <property type="entry name" value="P-loop_NTPase"/>
</dbReference>
<gene>
    <name evidence="14" type="ORF">DEBURN_LOCUS1637</name>
</gene>
<comment type="subcellular location">
    <subcellularLocation>
        <location evidence="1">Cytoplasm</location>
        <location evidence="1">Cytoskeleton</location>
    </subcellularLocation>
</comment>
<feature type="coiled-coil region" evidence="11">
    <location>
        <begin position="413"/>
        <end position="447"/>
    </location>
</feature>
<evidence type="ECO:0000256" key="4">
    <source>
        <dbReference type="ARBA" id="ARBA00022741"/>
    </source>
</evidence>
<dbReference type="GO" id="GO:0007018">
    <property type="term" value="P:microtubule-based movement"/>
    <property type="evidence" value="ECO:0007669"/>
    <property type="project" value="InterPro"/>
</dbReference>
<evidence type="ECO:0000256" key="5">
    <source>
        <dbReference type="ARBA" id="ARBA00022840"/>
    </source>
</evidence>
<evidence type="ECO:0000256" key="10">
    <source>
        <dbReference type="PROSITE-ProRule" id="PRU00283"/>
    </source>
</evidence>
<dbReference type="PANTHER" id="PTHR47969:SF15">
    <property type="entry name" value="CHROMOSOME-ASSOCIATED KINESIN KIF4A-RELATED"/>
    <property type="match status" value="1"/>
</dbReference>
<feature type="coiled-coil region" evidence="11">
    <location>
        <begin position="1324"/>
        <end position="1453"/>
    </location>
</feature>
<evidence type="ECO:0000256" key="9">
    <source>
        <dbReference type="ARBA" id="ARBA00034704"/>
    </source>
</evidence>
<feature type="coiled-coil region" evidence="11">
    <location>
        <begin position="795"/>
        <end position="822"/>
    </location>
</feature>
<feature type="domain" description="Kinesin motor" evidence="13">
    <location>
        <begin position="14"/>
        <end position="353"/>
    </location>
</feature>
<feature type="region of interest" description="Disordered" evidence="12">
    <location>
        <begin position="768"/>
        <end position="787"/>
    </location>
</feature>
<feature type="binding site" evidence="10">
    <location>
        <begin position="100"/>
        <end position="107"/>
    </location>
    <ligand>
        <name>ATP</name>
        <dbReference type="ChEBI" id="CHEBI:30616"/>
    </ligand>
</feature>
<dbReference type="GO" id="GO:0005524">
    <property type="term" value="F:ATP binding"/>
    <property type="evidence" value="ECO:0007669"/>
    <property type="project" value="UniProtKB-UniRule"/>
</dbReference>
<evidence type="ECO:0000256" key="6">
    <source>
        <dbReference type="ARBA" id="ARBA00023054"/>
    </source>
</evidence>
<feature type="coiled-coil region" evidence="11">
    <location>
        <begin position="878"/>
        <end position="945"/>
    </location>
</feature>
<dbReference type="GO" id="GO:0008017">
    <property type="term" value="F:microtubule binding"/>
    <property type="evidence" value="ECO:0007669"/>
    <property type="project" value="InterPro"/>
</dbReference>
<feature type="coiled-coil region" evidence="11">
    <location>
        <begin position="1477"/>
        <end position="1611"/>
    </location>
</feature>
<dbReference type="GO" id="GO:0051231">
    <property type="term" value="P:spindle elongation"/>
    <property type="evidence" value="ECO:0007669"/>
    <property type="project" value="TreeGrafter"/>
</dbReference>
<dbReference type="PANTHER" id="PTHR47969">
    <property type="entry name" value="CHROMOSOME-ASSOCIATED KINESIN KIF4A-RELATED"/>
    <property type="match status" value="1"/>
</dbReference>
<dbReference type="SUPFAM" id="SSF52540">
    <property type="entry name" value="P-loop containing nucleoside triphosphate hydrolases"/>
    <property type="match status" value="1"/>
</dbReference>
<evidence type="ECO:0000256" key="7">
    <source>
        <dbReference type="ARBA" id="ARBA00023175"/>
    </source>
</evidence>
<dbReference type="EMBL" id="CAJVPK010000076">
    <property type="protein sequence ID" value="CAG8443698.1"/>
    <property type="molecule type" value="Genomic_DNA"/>
</dbReference>
<accession>A0A9N8VBA9</accession>
<comment type="similarity">
    <text evidence="9">Belongs to the TRAFAC class myosin-kinesin ATPase superfamily. Kinesin family. KIN-5/BimC subfamily.</text>
</comment>
<organism evidence="14 15">
    <name type="scientific">Diversispora eburnea</name>
    <dbReference type="NCBI Taxonomy" id="1213867"/>
    <lineage>
        <taxon>Eukaryota</taxon>
        <taxon>Fungi</taxon>
        <taxon>Fungi incertae sedis</taxon>
        <taxon>Mucoromycota</taxon>
        <taxon>Glomeromycotina</taxon>
        <taxon>Glomeromycetes</taxon>
        <taxon>Diversisporales</taxon>
        <taxon>Diversisporaceae</taxon>
        <taxon>Diversispora</taxon>
    </lineage>
</organism>
<sequence>MVSATNLTTSEKSAVQVALRIRPLTEDDFITIPTRFQKNVLFTSQFTPNQVTVTCERKQNYTFDYVFGPEATQKEIFDKTVKGMVDKFTEGYNVTILAYGQTSSGKTHTMGTIHCSQSPDSKGIIPRSMDALFTKINSEKYKKFKFTINVSFVEVHNEDLIDLLAEEGDYECKPQVTIREDTKGSIILSGLQEINVNSEVEVMNLLARGSSIRHVGATDMNSKSSRSHAIFSVILSQQKSTNEGNLVTVTSKFHFVDLAGSERLKRTSALGDRIKEGICINSGLLALGNVISALGDPSINSHIPYRDSKLTRLLQDSLGGNAQTLMIACVTPAEYNIHETINTLKYANRARNIKNNAKVNLEETGWNDIENLQRLVLKLRTEIKAIKSSNEIPGSGRNTPMSPLSEFTSFYSKNKNNKDVEELEKQLQEIQNSYTELSGKYSKASEDIKNFQKIIIGPDQGVIDSKKDMDKIQESINPIISKYEKTIGELQNELSSTRKVISETDKLLHEQEIKLLEAEDQASQSIRLINDLKNNIQNYNKRNETTNEYIKDLEKKLNSHADDQKRDQEIINELKERIAEISSTEEGKDLLIQNIEKQVKISEANYLAVNKTAQNLERALHDIADSYIKLEARYKKQKTNDKDYQKILQEGLNDRDDRISQLEDKVESLVNEISRMKKLKEESNNYPLKQQSSISTFSSVNDPETPSSIFSMHSKRTTIDYSRVSLLESQIYELKKIHENTISEYLEIKQNYEYSLNEVSDLQAKIQKNKESRDSFSSHRKSLSMTNEDDNQVLIQKLHADIRQLEMVHAEKARELDSVRKEFARLHATQSDSSEVVEELREEIKRRDGMAQVKVMSVMTSSECVYPEREDFSVTNSDIDTQEIINRLREEVEQLKCEQKRLLDTLSDNQYGYKGDEILEIESQIDQLKIEMSQAISERDKLITENSSEETINLSLSQIKVHEDQLIKAFEARRKARVKEAISSLGDNYPTEFNDGMLRHQINKLDIEIESKSHTIAALLYPSIENQNVILKLEEELFATRETYRLAIAMKNGILNSNNTQNVPILNFDEKQIKEMEEKIQNLEFQLRRAQKTTKAPTPRRNSLMLLLDTPTHKTLDGLKEKLSGLQDELISKSESEENLQTEQEIIFELQNQLESLGSNIQQKNELIDLLKENLEDKNLIQQKLKEKEAEALSFRTKLIETHNKETELRDTMNKLHSWNIKLENEGNINNVIGSELKSLKKELLKVKSRETETLERIHTLKYFVASSVEDTKLQEQIEKLRNIEIVQREKINVLERKLANKGEHIQEDLLKTKIELALSQKSQDTQKSTIQNLEKKLKDAEDKTQIAAIKQEINNLKAKESEKLQTIQLIENKLYFETKNSQKVKQVEKLNEEIEKLHENEREQNKQLDYLQIRLELVNDENLDINSLKSLINDLKISDSKLQKTLQHLENKYATKIAVKELSTIKGGFNLQQDLCNSLEEEVGSLRRELASAKYNTNSSTEKDKIDESLNDAQKEYDNTLKCIKTLENELEKCKNNGTSDKKVETARSELVKAKLEIVKQNEMLVECESEMGKVEDESVQHVKRIANLTNELEKKEKNQKDAIKKLDSTLNSFKTRLLNVNASSKSNNININKFEKIFEVMKSHLKLAKSADESRVGLLCILEDNLKELTKLIISNEQEITNQNAHILELDDIIRLIESELKQNSDSFAGRIRHLEAKLIEVNSKSQQNEISADELKITKEELKKVKSPTIEYRKQVKEIKSKLRDAKQRRDVEHSKLKEINDEIYILKEEYAQMQNEKDDLKHNSVLDCYQNIEDSAVQELINQIKQTYSEIKSQKTRVTELEKITHYLETDKMVQIEHREDLEEELDQLQKDIETLADEFAVEVSKFEEVDKLSKKQKRRINELEIALEESKKLDLEILAGESTDPEINKLLITNKELQQTNENLNSKIVESEKRTCTLSEKVEKLEKHIIYHEENRKSLIKSLKIQIKELEYEKEHSYGINTVITEERIILDKRIAFLREQLRLRMTGSDENQTNIQISRLNNLVETLRKDISDFKINNSDKAKNVEQEITRLLEFNDQLERYKSPNTKRDSSNSIRSIVAQNDDIITEQHHVINNLKEKLSQLELQCNDESDRSSISSNLSDTNNKKKPSKIMSQGNSPTSRTTKEFSVEIQNLQTKIPTIESENAESKQQVEALEASINYSEMNLSIAKEQLTILQKEKKDFIEEIKYLKSQLNETQTQIKNTRTTVEEEQKIMESVLEEERKAKMKAEKARLVLENQMEQLINKKRRFMCF</sequence>
<keyword evidence="3" id="KW-0493">Microtubule</keyword>
<dbReference type="InterPro" id="IPR027640">
    <property type="entry name" value="Kinesin-like_fam"/>
</dbReference>
<feature type="compositionally biased region" description="Low complexity" evidence="12">
    <location>
        <begin position="2140"/>
        <end position="2149"/>
    </location>
</feature>
<keyword evidence="5 10" id="KW-0067">ATP-binding</keyword>
<evidence type="ECO:0000256" key="1">
    <source>
        <dbReference type="ARBA" id="ARBA00004245"/>
    </source>
</evidence>
<feature type="coiled-coil region" evidence="11">
    <location>
        <begin position="613"/>
        <end position="682"/>
    </location>
</feature>
<dbReference type="PROSITE" id="PS50067">
    <property type="entry name" value="KINESIN_MOTOR_2"/>
    <property type="match status" value="1"/>
</dbReference>
<evidence type="ECO:0000256" key="2">
    <source>
        <dbReference type="ARBA" id="ARBA00022490"/>
    </source>
</evidence>
<dbReference type="GO" id="GO:0005875">
    <property type="term" value="C:microtubule associated complex"/>
    <property type="evidence" value="ECO:0007669"/>
    <property type="project" value="TreeGrafter"/>
</dbReference>
<dbReference type="InterPro" id="IPR019821">
    <property type="entry name" value="Kinesin_motor_CS"/>
</dbReference>
<protein>
    <submittedName>
        <fullName evidence="14">9187_t:CDS:1</fullName>
    </submittedName>
</protein>
<name>A0A9N8VBA9_9GLOM</name>
<dbReference type="FunFam" id="3.40.850.10:FF:000019">
    <property type="entry name" value="Kinesin-like protein KIN-5D"/>
    <property type="match status" value="1"/>
</dbReference>
<feature type="region of interest" description="Disordered" evidence="12">
    <location>
        <begin position="2137"/>
        <end position="2171"/>
    </location>
</feature>
<reference evidence="14" key="1">
    <citation type="submission" date="2021-06" db="EMBL/GenBank/DDBJ databases">
        <authorList>
            <person name="Kallberg Y."/>
            <person name="Tangrot J."/>
            <person name="Rosling A."/>
        </authorList>
    </citation>
    <scope>NUCLEOTIDE SEQUENCE</scope>
    <source>
        <strain evidence="14">AZ414A</strain>
    </source>
</reference>
<dbReference type="SMART" id="SM00129">
    <property type="entry name" value="KISc"/>
    <property type="match status" value="1"/>
</dbReference>
<dbReference type="CDD" id="cd01372">
    <property type="entry name" value="KISc_KIF4"/>
    <property type="match status" value="1"/>
</dbReference>
<evidence type="ECO:0000313" key="15">
    <source>
        <dbReference type="Proteomes" id="UP000789706"/>
    </source>
</evidence>
<evidence type="ECO:0000256" key="3">
    <source>
        <dbReference type="ARBA" id="ARBA00022701"/>
    </source>
</evidence>
<dbReference type="Proteomes" id="UP000789706">
    <property type="component" value="Unassembled WGS sequence"/>
</dbReference>
<keyword evidence="2" id="KW-0963">Cytoplasm</keyword>
<feature type="compositionally biased region" description="Basic and acidic residues" evidence="12">
    <location>
        <begin position="768"/>
        <end position="777"/>
    </location>
</feature>
<dbReference type="OrthoDB" id="2396450at2759"/>
<feature type="coiled-coil region" evidence="11">
    <location>
        <begin position="1752"/>
        <end position="1959"/>
    </location>
</feature>
<dbReference type="GO" id="GO:0005874">
    <property type="term" value="C:microtubule"/>
    <property type="evidence" value="ECO:0007669"/>
    <property type="project" value="UniProtKB-KW"/>
</dbReference>
<dbReference type="PROSITE" id="PS00411">
    <property type="entry name" value="KINESIN_MOTOR_1"/>
    <property type="match status" value="1"/>
</dbReference>
<comment type="caution">
    <text evidence="14">The sequence shown here is derived from an EMBL/GenBank/DDBJ whole genome shotgun (WGS) entry which is preliminary data.</text>
</comment>
<feature type="coiled-coil region" evidence="11">
    <location>
        <begin position="480"/>
        <end position="556"/>
    </location>
</feature>
<feature type="coiled-coil region" evidence="11">
    <location>
        <begin position="1066"/>
        <end position="1191"/>
    </location>
</feature>
<evidence type="ECO:0000256" key="8">
    <source>
        <dbReference type="ARBA" id="ARBA00023212"/>
    </source>
</evidence>
<keyword evidence="15" id="KW-1185">Reference proteome</keyword>
<dbReference type="InterPro" id="IPR036961">
    <property type="entry name" value="Kinesin_motor_dom_sf"/>
</dbReference>